<dbReference type="GO" id="GO:0015074">
    <property type="term" value="P:DNA integration"/>
    <property type="evidence" value="ECO:0007669"/>
    <property type="project" value="InterPro"/>
</dbReference>
<evidence type="ECO:0000259" key="2">
    <source>
        <dbReference type="PROSITE" id="PS50994"/>
    </source>
</evidence>
<dbReference type="InterPro" id="IPR012337">
    <property type="entry name" value="RNaseH-like_sf"/>
</dbReference>
<accession>A0A9W8AYB1</accession>
<dbReference type="PANTHER" id="PTHR37984">
    <property type="entry name" value="PROTEIN CBG26694"/>
    <property type="match status" value="1"/>
</dbReference>
<feature type="compositionally biased region" description="Acidic residues" evidence="1">
    <location>
        <begin position="455"/>
        <end position="470"/>
    </location>
</feature>
<gene>
    <name evidence="3" type="ORF">H4R34_005377</name>
</gene>
<evidence type="ECO:0000313" key="4">
    <source>
        <dbReference type="Proteomes" id="UP001151582"/>
    </source>
</evidence>
<dbReference type="Proteomes" id="UP001151582">
    <property type="component" value="Unassembled WGS sequence"/>
</dbReference>
<keyword evidence="4" id="KW-1185">Reference proteome</keyword>
<dbReference type="OrthoDB" id="5599381at2759"/>
<feature type="compositionally biased region" description="Polar residues" evidence="1">
    <location>
        <begin position="393"/>
        <end position="402"/>
    </location>
</feature>
<feature type="domain" description="Integrase catalytic" evidence="2">
    <location>
        <begin position="1"/>
        <end position="116"/>
    </location>
</feature>
<dbReference type="GO" id="GO:0003676">
    <property type="term" value="F:nucleic acid binding"/>
    <property type="evidence" value="ECO:0007669"/>
    <property type="project" value="InterPro"/>
</dbReference>
<feature type="region of interest" description="Disordered" evidence="1">
    <location>
        <begin position="393"/>
        <end position="476"/>
    </location>
</feature>
<dbReference type="GO" id="GO:0005634">
    <property type="term" value="C:nucleus"/>
    <property type="evidence" value="ECO:0007669"/>
    <property type="project" value="UniProtKB-ARBA"/>
</dbReference>
<dbReference type="PROSITE" id="PS50994">
    <property type="entry name" value="INTEGRASE"/>
    <property type="match status" value="1"/>
</dbReference>
<dbReference type="EMBL" id="JANBQB010001030">
    <property type="protein sequence ID" value="KAJ1972534.1"/>
    <property type="molecule type" value="Genomic_DNA"/>
</dbReference>
<evidence type="ECO:0000313" key="3">
    <source>
        <dbReference type="EMBL" id="KAJ1972534.1"/>
    </source>
</evidence>
<dbReference type="InterPro" id="IPR036397">
    <property type="entry name" value="RNaseH_sf"/>
</dbReference>
<protein>
    <recommendedName>
        <fullName evidence="2">Integrase catalytic domain-containing protein</fullName>
    </recommendedName>
</protein>
<reference evidence="3" key="1">
    <citation type="submission" date="2022-07" db="EMBL/GenBank/DDBJ databases">
        <title>Phylogenomic reconstructions and comparative analyses of Kickxellomycotina fungi.</title>
        <authorList>
            <person name="Reynolds N.K."/>
            <person name="Stajich J.E."/>
            <person name="Barry K."/>
            <person name="Grigoriev I.V."/>
            <person name="Crous P."/>
            <person name="Smith M.E."/>
        </authorList>
    </citation>
    <scope>NUCLEOTIDE SEQUENCE</scope>
    <source>
        <strain evidence="3">RSA 567</strain>
    </source>
</reference>
<comment type="caution">
    <text evidence="3">The sequence shown here is derived from an EMBL/GenBank/DDBJ whole genome shotgun (WGS) entry which is preliminary data.</text>
</comment>
<sequence>MADLSPVEVLQGGWLEVFGHPQVVTSDNAWRFWSQTFTQFLQAQGIQHIFTPAYHPQANLAECYVGLFKQALLKCLHDQGREQGWTRFIPQIVAAHAILPDPQSGIAPWTALFANQLLIPVDTLLVHPDDAQSAQAIAQRMLSKAQEIRRRRAQKDMAKFNQFASRQAYTAGQLVTVKVLPKATNLAERESRRQGPFLVVARHGLVYQLSQLDGTLLPKQLPGDQLMPYYPADDQSLRVPSVDQVAQVTLGDADQLELDTLHTTPLPSSSPGICAVDSGAEAPASFSSITTQPDTDSLIYDIPPSLASSYISDQGESLASSGFTDELPPARTDSRASSPNPMDTECPLSRPSLDDFASDNSVASSLPLEDFAFQSASPESLLPYDECNPNSLDSPWSSNLESAASPGHDPSSWPLVDKRPPSRNPSDLTVGWIPLRHSKRSRHQSQQDPEASDAMPEEDISPEVAGDETEPGGGSP</sequence>
<organism evidence="3 4">
    <name type="scientific">Dimargaris verticillata</name>
    <dbReference type="NCBI Taxonomy" id="2761393"/>
    <lineage>
        <taxon>Eukaryota</taxon>
        <taxon>Fungi</taxon>
        <taxon>Fungi incertae sedis</taxon>
        <taxon>Zoopagomycota</taxon>
        <taxon>Kickxellomycotina</taxon>
        <taxon>Dimargaritomycetes</taxon>
        <taxon>Dimargaritales</taxon>
        <taxon>Dimargaritaceae</taxon>
        <taxon>Dimargaris</taxon>
    </lineage>
</organism>
<dbReference type="Gene3D" id="3.30.420.10">
    <property type="entry name" value="Ribonuclease H-like superfamily/Ribonuclease H"/>
    <property type="match status" value="1"/>
</dbReference>
<proteinExistence type="predicted"/>
<name>A0A9W8AYB1_9FUNG</name>
<feature type="region of interest" description="Disordered" evidence="1">
    <location>
        <begin position="317"/>
        <end position="356"/>
    </location>
</feature>
<dbReference type="InterPro" id="IPR001584">
    <property type="entry name" value="Integrase_cat-core"/>
</dbReference>
<dbReference type="InterPro" id="IPR050951">
    <property type="entry name" value="Retrovirus_Pol_polyprotein"/>
</dbReference>
<evidence type="ECO:0000256" key="1">
    <source>
        <dbReference type="SAM" id="MobiDB-lite"/>
    </source>
</evidence>
<dbReference type="PANTHER" id="PTHR37984:SF5">
    <property type="entry name" value="PROTEIN NYNRIN-LIKE"/>
    <property type="match status" value="1"/>
</dbReference>
<dbReference type="SUPFAM" id="SSF53098">
    <property type="entry name" value="Ribonuclease H-like"/>
    <property type="match status" value="1"/>
</dbReference>
<dbReference type="AlphaFoldDB" id="A0A9W8AYB1"/>